<gene>
    <name evidence="5" type="ORF">CBM2636_11588</name>
</gene>
<evidence type="ECO:0000313" key="6">
    <source>
        <dbReference type="Proteomes" id="UP000254259"/>
    </source>
</evidence>
<sequence>MRRHAIRPRAWLRRAALLVLLLAAWLWPGLARAAAGPAGPIVRVDVGAHQPVLVGQQVGIDVTILAPNYFLSAPEFPPLAVPGAVVTLPDARAVNSTETIDGVAYAGIRKTYAFTAEQDGDFRLPAATIRVTYAGDDGAPREGSVTLPLTTIRVGTGGTGTAAAGATAGRRLLPVARLSVTQTLDHNPDHGVVRLHAGDALVRTVTTFAPQTQAMMIVPPHAASPRGVRMFRADARLSDQAQGDQAQAAREPGGTRIDTLTYVFERPGTYALPAVTVDWVDPATRRPTSSEAPAVKVEVAAARNAGALAPGGPSAGALPGAGGLPWRTLLWGAVALLGVALLALLWRRLRPRLARLRQRRAERRRARAGGAEARLAATLRACRAGDAAAASQALGDWTRAAHGTTPAAWAEAAGDAALADAVTGLQRHLYGAVPVPSAWDGNPLAQALGRHARPAPQRRRHAAPALPPLNP</sequence>
<dbReference type="EMBL" id="LT984813">
    <property type="protein sequence ID" value="SPD64572.1"/>
    <property type="molecule type" value="Genomic_DNA"/>
</dbReference>
<dbReference type="Proteomes" id="UP000254259">
    <property type="component" value="Chromosome CBM2636"/>
</dbReference>
<dbReference type="InterPro" id="IPR057699">
    <property type="entry name" value="DUF7939"/>
</dbReference>
<evidence type="ECO:0000259" key="4">
    <source>
        <dbReference type="Pfam" id="PF25607"/>
    </source>
</evidence>
<keyword evidence="2" id="KW-0472">Membrane</keyword>
<name>A0A9Q7UTY6_9BURK</name>
<evidence type="ECO:0000256" key="1">
    <source>
        <dbReference type="SAM" id="MobiDB-lite"/>
    </source>
</evidence>
<feature type="domain" description="DUF7939" evidence="4">
    <location>
        <begin position="375"/>
        <end position="452"/>
    </location>
</feature>
<reference evidence="5 6" key="1">
    <citation type="submission" date="2018-01" db="EMBL/GenBank/DDBJ databases">
        <authorList>
            <person name="Clerissi C."/>
        </authorList>
    </citation>
    <scope>NUCLEOTIDE SEQUENCE [LARGE SCALE GENOMIC DNA]</scope>
    <source>
        <strain evidence="5">Cupriavidus taiwanensis SWF 66322</strain>
    </source>
</reference>
<proteinExistence type="predicted"/>
<keyword evidence="2" id="KW-1133">Transmembrane helix</keyword>
<dbReference type="Pfam" id="PF25607">
    <property type="entry name" value="DUF7939"/>
    <property type="match status" value="1"/>
</dbReference>
<keyword evidence="2" id="KW-0812">Transmembrane</keyword>
<evidence type="ECO:0000256" key="2">
    <source>
        <dbReference type="SAM" id="Phobius"/>
    </source>
</evidence>
<dbReference type="AlphaFoldDB" id="A0A9Q7UTY6"/>
<keyword evidence="3" id="KW-0732">Signal</keyword>
<evidence type="ECO:0000313" key="5">
    <source>
        <dbReference type="EMBL" id="SPD64572.1"/>
    </source>
</evidence>
<organism evidence="5 6">
    <name type="scientific">Cupriavidus taiwanensis</name>
    <dbReference type="NCBI Taxonomy" id="164546"/>
    <lineage>
        <taxon>Bacteria</taxon>
        <taxon>Pseudomonadati</taxon>
        <taxon>Pseudomonadota</taxon>
        <taxon>Betaproteobacteria</taxon>
        <taxon>Burkholderiales</taxon>
        <taxon>Burkholderiaceae</taxon>
        <taxon>Cupriavidus</taxon>
    </lineage>
</organism>
<evidence type="ECO:0000256" key="3">
    <source>
        <dbReference type="SAM" id="SignalP"/>
    </source>
</evidence>
<feature type="region of interest" description="Disordered" evidence="1">
    <location>
        <begin position="450"/>
        <end position="471"/>
    </location>
</feature>
<feature type="signal peptide" evidence="3">
    <location>
        <begin position="1"/>
        <end position="33"/>
    </location>
</feature>
<dbReference type="PANTHER" id="PTHR40940:SF1">
    <property type="entry name" value="PROTEIN BATD"/>
    <property type="match status" value="1"/>
</dbReference>
<protein>
    <recommendedName>
        <fullName evidence="4">DUF7939 domain-containing protein</fullName>
    </recommendedName>
</protein>
<feature type="chain" id="PRO_5040277490" description="DUF7939 domain-containing protein" evidence="3">
    <location>
        <begin position="34"/>
        <end position="471"/>
    </location>
</feature>
<feature type="compositionally biased region" description="Basic residues" evidence="1">
    <location>
        <begin position="450"/>
        <end position="462"/>
    </location>
</feature>
<feature type="transmembrane region" description="Helical" evidence="2">
    <location>
        <begin position="329"/>
        <end position="349"/>
    </location>
</feature>
<dbReference type="RefSeq" id="WP_115709472.1">
    <property type="nucleotide sequence ID" value="NZ_LT984813.1"/>
</dbReference>
<dbReference type="InterPro" id="IPR025738">
    <property type="entry name" value="BatD"/>
</dbReference>
<dbReference type="PANTHER" id="PTHR40940">
    <property type="entry name" value="PROTEIN BATD-RELATED"/>
    <property type="match status" value="1"/>
</dbReference>
<accession>A0A9Q7UTY6</accession>